<name>A0AAD6Z176_9AGAR</name>
<proteinExistence type="predicted"/>
<protein>
    <submittedName>
        <fullName evidence="1">Uncharacterized protein</fullName>
    </submittedName>
</protein>
<evidence type="ECO:0000313" key="1">
    <source>
        <dbReference type="EMBL" id="KAJ7302631.1"/>
    </source>
</evidence>
<dbReference type="AlphaFoldDB" id="A0AAD6Z176"/>
<comment type="caution">
    <text evidence="1">The sequence shown here is derived from an EMBL/GenBank/DDBJ whole genome shotgun (WGS) entry which is preliminary data.</text>
</comment>
<organism evidence="1 2">
    <name type="scientific">Mycena albidolilacea</name>
    <dbReference type="NCBI Taxonomy" id="1033008"/>
    <lineage>
        <taxon>Eukaryota</taxon>
        <taxon>Fungi</taxon>
        <taxon>Dikarya</taxon>
        <taxon>Basidiomycota</taxon>
        <taxon>Agaricomycotina</taxon>
        <taxon>Agaricomycetes</taxon>
        <taxon>Agaricomycetidae</taxon>
        <taxon>Agaricales</taxon>
        <taxon>Marasmiineae</taxon>
        <taxon>Mycenaceae</taxon>
        <taxon>Mycena</taxon>
    </lineage>
</organism>
<gene>
    <name evidence="1" type="ORF">DFH08DRAFT_826377</name>
</gene>
<reference evidence="1" key="1">
    <citation type="submission" date="2023-03" db="EMBL/GenBank/DDBJ databases">
        <title>Massive genome expansion in bonnet fungi (Mycena s.s.) driven by repeated elements and novel gene families across ecological guilds.</title>
        <authorList>
            <consortium name="Lawrence Berkeley National Laboratory"/>
            <person name="Harder C.B."/>
            <person name="Miyauchi S."/>
            <person name="Viragh M."/>
            <person name="Kuo A."/>
            <person name="Thoen E."/>
            <person name="Andreopoulos B."/>
            <person name="Lu D."/>
            <person name="Skrede I."/>
            <person name="Drula E."/>
            <person name="Henrissat B."/>
            <person name="Morin E."/>
            <person name="Kohler A."/>
            <person name="Barry K."/>
            <person name="LaButti K."/>
            <person name="Morin E."/>
            <person name="Salamov A."/>
            <person name="Lipzen A."/>
            <person name="Mereny Z."/>
            <person name="Hegedus B."/>
            <person name="Baldrian P."/>
            <person name="Stursova M."/>
            <person name="Weitz H."/>
            <person name="Taylor A."/>
            <person name="Grigoriev I.V."/>
            <person name="Nagy L.G."/>
            <person name="Martin F."/>
            <person name="Kauserud H."/>
        </authorList>
    </citation>
    <scope>NUCLEOTIDE SEQUENCE</scope>
    <source>
        <strain evidence="1">CBHHK002</strain>
    </source>
</reference>
<dbReference type="Proteomes" id="UP001218218">
    <property type="component" value="Unassembled WGS sequence"/>
</dbReference>
<evidence type="ECO:0000313" key="2">
    <source>
        <dbReference type="Proteomes" id="UP001218218"/>
    </source>
</evidence>
<keyword evidence="2" id="KW-1185">Reference proteome</keyword>
<accession>A0AAD6Z176</accession>
<dbReference type="EMBL" id="JARIHO010000113">
    <property type="protein sequence ID" value="KAJ7302631.1"/>
    <property type="molecule type" value="Genomic_DNA"/>
</dbReference>
<sequence length="173" mass="18229">MEFKAVFTTAVAPSSIIFSNTKLLSKLSLETVTVGWDGTKAGNPVDRPSTVRWGSISHCVRWEGTVDGTATGGGQTAEKTRVAVIWSMECPPIPAKISTKSQCSIAEGERLSVVALMIMSRISMTAQQGAGNYWYKWQFLRERILVGAAPSCGAGSAAGATEAGWEAGAVEAA</sequence>